<evidence type="ECO:0000256" key="8">
    <source>
        <dbReference type="SAM" id="SignalP"/>
    </source>
</evidence>
<dbReference type="CDD" id="cd16334">
    <property type="entry name" value="LppX-like"/>
    <property type="match status" value="1"/>
</dbReference>
<dbReference type="PROSITE" id="PS51257">
    <property type="entry name" value="PROKAR_LIPOPROTEIN"/>
    <property type="match status" value="1"/>
</dbReference>
<evidence type="ECO:0000256" key="4">
    <source>
        <dbReference type="ARBA" id="ARBA00022729"/>
    </source>
</evidence>
<feature type="signal peptide" evidence="8">
    <location>
        <begin position="1"/>
        <end position="18"/>
    </location>
</feature>
<accession>A0A1Y5PI90</accession>
<protein>
    <submittedName>
        <fullName evidence="9">Lipoprotein LprG</fullName>
    </submittedName>
</protein>
<evidence type="ECO:0000256" key="1">
    <source>
        <dbReference type="ARBA" id="ARBA00004196"/>
    </source>
</evidence>
<evidence type="ECO:0000256" key="3">
    <source>
        <dbReference type="ARBA" id="ARBA00022475"/>
    </source>
</evidence>
<dbReference type="EMBL" id="FLQS01000054">
    <property type="protein sequence ID" value="SBS78447.1"/>
    <property type="molecule type" value="Genomic_DNA"/>
</dbReference>
<dbReference type="InterPro" id="IPR029046">
    <property type="entry name" value="LolA/LolB/LppX"/>
</dbReference>
<organism evidence="9">
    <name type="scientific">uncultured Mycobacterium sp</name>
    <dbReference type="NCBI Taxonomy" id="171292"/>
    <lineage>
        <taxon>Bacteria</taxon>
        <taxon>Bacillati</taxon>
        <taxon>Actinomycetota</taxon>
        <taxon>Actinomycetes</taxon>
        <taxon>Mycobacteriales</taxon>
        <taxon>Mycobacteriaceae</taxon>
        <taxon>Mycobacterium</taxon>
        <taxon>environmental samples</taxon>
    </lineage>
</organism>
<evidence type="ECO:0000256" key="7">
    <source>
        <dbReference type="ARBA" id="ARBA00023288"/>
    </source>
</evidence>
<dbReference type="SUPFAM" id="SSF89392">
    <property type="entry name" value="Prokaryotic lipoproteins and lipoprotein localization factors"/>
    <property type="match status" value="1"/>
</dbReference>
<dbReference type="Gene3D" id="2.50.20.20">
    <property type="match status" value="1"/>
</dbReference>
<keyword evidence="5" id="KW-0472">Membrane</keyword>
<feature type="chain" id="PRO_5039452335" evidence="8">
    <location>
        <begin position="19"/>
        <end position="232"/>
    </location>
</feature>
<dbReference type="AlphaFoldDB" id="A0A1Y5PI90"/>
<comment type="similarity">
    <text evidence="2">Belongs to the LppX/LprAFG lipoprotein family.</text>
</comment>
<keyword evidence="7 9" id="KW-0449">Lipoprotein</keyword>
<comment type="subcellular location">
    <subcellularLocation>
        <location evidence="1">Cell envelope</location>
    </subcellularLocation>
</comment>
<reference evidence="9" key="1">
    <citation type="submission" date="2016-03" db="EMBL/GenBank/DDBJ databases">
        <authorList>
            <person name="Ploux O."/>
        </authorList>
    </citation>
    <scope>NUCLEOTIDE SEQUENCE</scope>
    <source>
        <strain evidence="9">UC10</strain>
    </source>
</reference>
<evidence type="ECO:0000256" key="2">
    <source>
        <dbReference type="ARBA" id="ARBA00009194"/>
    </source>
</evidence>
<dbReference type="GO" id="GO:0030313">
    <property type="term" value="C:cell envelope"/>
    <property type="evidence" value="ECO:0007669"/>
    <property type="project" value="UniProtKB-SubCell"/>
</dbReference>
<keyword evidence="6" id="KW-0564">Palmitate</keyword>
<proteinExistence type="inferred from homology"/>
<keyword evidence="4 8" id="KW-0732">Signal</keyword>
<evidence type="ECO:0000256" key="6">
    <source>
        <dbReference type="ARBA" id="ARBA00023139"/>
    </source>
</evidence>
<gene>
    <name evidence="9" type="primary">lprG</name>
    <name evidence="9" type="ORF">MHPYR_580008</name>
</gene>
<evidence type="ECO:0000313" key="9">
    <source>
        <dbReference type="EMBL" id="SBS78447.1"/>
    </source>
</evidence>
<dbReference type="InterPro" id="IPR009830">
    <property type="entry name" value="LppX/LprAFG"/>
</dbReference>
<dbReference type="Pfam" id="PF07161">
    <property type="entry name" value="LppX_LprAFG"/>
    <property type="match status" value="1"/>
</dbReference>
<evidence type="ECO:0000256" key="5">
    <source>
        <dbReference type="ARBA" id="ARBA00023136"/>
    </source>
</evidence>
<sequence>MPTCRRMFAVLVALFATAALFVAGCSSSSKPSEPLPDAAGLLQQSIGVTKGLKSAHLDIVVGGKIEGLPVKKLTGDLTNVPAVAVSGNSTISMGGSDVDIQLVVLDGTLFAALTPNNWLDMGPAKDIYDPSVVLNPDNGLANWLANITDAKSEASETINGVDTVRISGKVSADAMNKLIPLKASNPLPATVWIQKADPHQLVQAKTDTGNGGSIQITLSEWDKPVTVTKPAV</sequence>
<keyword evidence="3" id="KW-1003">Cell membrane</keyword>
<name>A0A1Y5PI90_9MYCO</name>